<accession>A0A0Q2LRH6</accession>
<protein>
    <submittedName>
        <fullName evidence="1">Uncharacterized protein</fullName>
    </submittedName>
</protein>
<evidence type="ECO:0000313" key="2">
    <source>
        <dbReference type="Proteomes" id="UP000051677"/>
    </source>
</evidence>
<dbReference type="AlphaFoldDB" id="A0A0Q2LRH6"/>
<comment type="caution">
    <text evidence="1">The sequence shown here is derived from an EMBL/GenBank/DDBJ whole genome shotgun (WGS) entry which is preliminary data.</text>
</comment>
<dbReference type="Proteomes" id="UP000051677">
    <property type="component" value="Unassembled WGS sequence"/>
</dbReference>
<dbReference type="EMBL" id="LKTM01000194">
    <property type="protein sequence ID" value="KQH78577.1"/>
    <property type="molecule type" value="Genomic_DNA"/>
</dbReference>
<name>A0A0Q2LRH6_MYCGO</name>
<organism evidence="1 2">
    <name type="scientific">Mycobacterium gordonae</name>
    <dbReference type="NCBI Taxonomy" id="1778"/>
    <lineage>
        <taxon>Bacteria</taxon>
        <taxon>Bacillati</taxon>
        <taxon>Actinomycetota</taxon>
        <taxon>Actinomycetes</taxon>
        <taxon>Mycobacteriales</taxon>
        <taxon>Mycobacteriaceae</taxon>
        <taxon>Mycobacterium</taxon>
    </lineage>
</organism>
<sequence>MSRQLRSISPTLLVLPAKLFPDPRIFGNKASGALTLLSSTDARSVTFEAMQIGGFFNLVKKFAAFAFHRGQLLFEDDSLSHRTVSAFARVS</sequence>
<proteinExistence type="predicted"/>
<evidence type="ECO:0000313" key="1">
    <source>
        <dbReference type="EMBL" id="KQH78577.1"/>
    </source>
</evidence>
<gene>
    <name evidence="1" type="ORF">AO501_29995</name>
</gene>
<reference evidence="1 2" key="1">
    <citation type="submission" date="2015-10" db="EMBL/GenBank/DDBJ databases">
        <title>Mycobacterium gordonae draft genome assembly.</title>
        <authorList>
            <person name="Ustinova V."/>
            <person name="Smirnova T."/>
            <person name="Blagodatskikh K."/>
            <person name="Varlamov D."/>
            <person name="Larionova E."/>
            <person name="Chernousova L."/>
        </authorList>
    </citation>
    <scope>NUCLEOTIDE SEQUENCE [LARGE SCALE GENOMIC DNA]</scope>
    <source>
        <strain evidence="1 2">CTRI 14-8773</strain>
    </source>
</reference>